<accession>A0ABU4EPF6</accession>
<keyword evidence="1 3" id="KW-0808">Transferase</keyword>
<feature type="domain" description="Glycosyl transferase family 1" evidence="2">
    <location>
        <begin position="11"/>
        <end position="123"/>
    </location>
</feature>
<evidence type="ECO:0000313" key="4">
    <source>
        <dbReference type="Proteomes" id="UP001185792"/>
    </source>
</evidence>
<sequence>MTVTRNALNGRSFVYVGRLEAAKEVAQLVPAFHESGLWKQGITLDIIGSGSERGTIEDQVEELGLTSHVSLHGQINSHEELRMFYSKAICSLSPGYVGLNATQSLGFGVPMIYAETAPHAPEIELRRLGHMRGYSPSSASALATAMRTAYSEYDGPDVDHEEIARSTRRFYSAEIMADGIISSLTDVPIHYSAGGWPEGAAK</sequence>
<keyword evidence="3" id="KW-0328">Glycosyltransferase</keyword>
<dbReference type="Gene3D" id="3.40.50.2000">
    <property type="entry name" value="Glycogen Phosphorylase B"/>
    <property type="match status" value="1"/>
</dbReference>
<dbReference type="Pfam" id="PF00534">
    <property type="entry name" value="Glycos_transf_1"/>
    <property type="match status" value="1"/>
</dbReference>
<reference evidence="3 4" key="1">
    <citation type="submission" date="2023-10" db="EMBL/GenBank/DDBJ databases">
        <title>Development of a sustainable strategy for remediation of hydrocarbon-contaminated territories based on the waste exchange concept.</title>
        <authorList>
            <person name="Krivoruchko A."/>
        </authorList>
    </citation>
    <scope>NUCLEOTIDE SEQUENCE [LARGE SCALE GENOMIC DNA]</scope>
    <source>
        <strain evidence="3 4">IEGM 1236</strain>
    </source>
</reference>
<evidence type="ECO:0000256" key="1">
    <source>
        <dbReference type="ARBA" id="ARBA00022679"/>
    </source>
</evidence>
<keyword evidence="4" id="KW-1185">Reference proteome</keyword>
<gene>
    <name evidence="3" type="ORF">R4198_02445</name>
</gene>
<dbReference type="InterPro" id="IPR001296">
    <property type="entry name" value="Glyco_trans_1"/>
</dbReference>
<comment type="caution">
    <text evidence="3">The sequence shown here is derived from an EMBL/GenBank/DDBJ whole genome shotgun (WGS) entry which is preliminary data.</text>
</comment>
<organism evidence="3 4">
    <name type="scientific">Williamsia marianensis</name>
    <dbReference type="NCBI Taxonomy" id="85044"/>
    <lineage>
        <taxon>Bacteria</taxon>
        <taxon>Bacillati</taxon>
        <taxon>Actinomycetota</taxon>
        <taxon>Actinomycetes</taxon>
        <taxon>Mycobacteriales</taxon>
        <taxon>Nocardiaceae</taxon>
        <taxon>Williamsia</taxon>
    </lineage>
</organism>
<dbReference type="Proteomes" id="UP001185792">
    <property type="component" value="Unassembled WGS sequence"/>
</dbReference>
<evidence type="ECO:0000313" key="3">
    <source>
        <dbReference type="EMBL" id="MDV7132537.1"/>
    </source>
</evidence>
<dbReference type="GO" id="GO:0016757">
    <property type="term" value="F:glycosyltransferase activity"/>
    <property type="evidence" value="ECO:0007669"/>
    <property type="project" value="UniProtKB-KW"/>
</dbReference>
<evidence type="ECO:0000259" key="2">
    <source>
        <dbReference type="Pfam" id="PF00534"/>
    </source>
</evidence>
<dbReference type="RefSeq" id="WP_317711984.1">
    <property type="nucleotide sequence ID" value="NZ_JAWLUM010000001.1"/>
</dbReference>
<proteinExistence type="predicted"/>
<dbReference type="EMBL" id="JAWLUM010000001">
    <property type="protein sequence ID" value="MDV7132537.1"/>
    <property type="molecule type" value="Genomic_DNA"/>
</dbReference>
<dbReference type="SUPFAM" id="SSF53756">
    <property type="entry name" value="UDP-Glycosyltransferase/glycogen phosphorylase"/>
    <property type="match status" value="1"/>
</dbReference>
<name>A0ABU4EPF6_WILMA</name>
<dbReference type="EC" id="2.4.-.-" evidence="3"/>
<protein>
    <submittedName>
        <fullName evidence="3">Glycosyltransferase</fullName>
        <ecNumber evidence="3">2.4.-.-</ecNumber>
    </submittedName>
</protein>